<reference evidence="11 12" key="1">
    <citation type="submission" date="2020-06" db="EMBL/GenBank/DDBJ databases">
        <title>Oricola thermophila sp. nov. isolated from a tidal sediments.</title>
        <authorList>
            <person name="Kwon K.K."/>
            <person name="Yang S.-H."/>
            <person name="Park M.-J."/>
        </authorList>
    </citation>
    <scope>NUCLEOTIDE SEQUENCE [LARGE SCALE GENOMIC DNA]</scope>
    <source>
        <strain evidence="11 12">MEBiC13590</strain>
    </source>
</reference>
<evidence type="ECO:0000256" key="1">
    <source>
        <dbReference type="ARBA" id="ARBA00004429"/>
    </source>
</evidence>
<dbReference type="PANTHER" id="PTHR35011">
    <property type="entry name" value="2,3-DIKETO-L-GULONATE TRAP TRANSPORTER SMALL PERMEASE PROTEIN YIAM"/>
    <property type="match status" value="1"/>
</dbReference>
<keyword evidence="3" id="KW-1003">Cell membrane</keyword>
<dbReference type="PANTHER" id="PTHR35011:SF11">
    <property type="entry name" value="TRAP TRANSPORTER SMALL PERMEASE PROTEIN"/>
    <property type="match status" value="1"/>
</dbReference>
<dbReference type="RefSeq" id="WP_175274925.1">
    <property type="nucleotide sequence ID" value="NZ_CP054836.1"/>
</dbReference>
<evidence type="ECO:0000256" key="3">
    <source>
        <dbReference type="ARBA" id="ARBA00022475"/>
    </source>
</evidence>
<comment type="subcellular location">
    <subcellularLocation>
        <location evidence="1 9">Cell inner membrane</location>
        <topology evidence="1 9">Multi-pass membrane protein</topology>
    </subcellularLocation>
</comment>
<feature type="transmembrane region" description="Helical" evidence="9">
    <location>
        <begin position="20"/>
        <end position="41"/>
    </location>
</feature>
<keyword evidence="4 9" id="KW-0997">Cell inner membrane</keyword>
<evidence type="ECO:0000256" key="2">
    <source>
        <dbReference type="ARBA" id="ARBA00022448"/>
    </source>
</evidence>
<dbReference type="InterPro" id="IPR007387">
    <property type="entry name" value="TRAP_DctQ"/>
</dbReference>
<name>A0A6N1VD21_9HYPH</name>
<evidence type="ECO:0000256" key="6">
    <source>
        <dbReference type="ARBA" id="ARBA00022989"/>
    </source>
</evidence>
<evidence type="ECO:0000256" key="7">
    <source>
        <dbReference type="ARBA" id="ARBA00023136"/>
    </source>
</evidence>
<accession>A0A6N1VD21</accession>
<proteinExistence type="inferred from homology"/>
<feature type="transmembrane region" description="Helical" evidence="9">
    <location>
        <begin position="53"/>
        <end position="74"/>
    </location>
</feature>
<evidence type="ECO:0000256" key="4">
    <source>
        <dbReference type="ARBA" id="ARBA00022519"/>
    </source>
</evidence>
<feature type="transmembrane region" description="Helical" evidence="9">
    <location>
        <begin position="137"/>
        <end position="155"/>
    </location>
</feature>
<dbReference type="GO" id="GO:0015740">
    <property type="term" value="P:C4-dicarboxylate transport"/>
    <property type="evidence" value="ECO:0007669"/>
    <property type="project" value="TreeGrafter"/>
</dbReference>
<evidence type="ECO:0000256" key="5">
    <source>
        <dbReference type="ARBA" id="ARBA00022692"/>
    </source>
</evidence>
<keyword evidence="5 9" id="KW-0812">Transmembrane</keyword>
<evidence type="ECO:0000256" key="9">
    <source>
        <dbReference type="RuleBase" id="RU369079"/>
    </source>
</evidence>
<dbReference type="Pfam" id="PF04290">
    <property type="entry name" value="DctQ"/>
    <property type="match status" value="1"/>
</dbReference>
<comment type="subunit">
    <text evidence="9">The complex comprises the extracytoplasmic solute receptor protein and the two transmembrane proteins.</text>
</comment>
<feature type="transmembrane region" description="Helical" evidence="9">
    <location>
        <begin position="95"/>
        <end position="117"/>
    </location>
</feature>
<sequence>MNDHAEIVGRIEAVLARISAACIFLASCALVVLVVTFGWLVFGRYVLNMTPTWVEQLALLLVGYIVFLGAAAGVHDDGHLGVTMFRDALGERARMAVLIVADFILAIFGGVMFVAGMELMHFGWDTRLPMLDLPESIRTLSMVCCGGLMVLFAGFRAGCRVWRFPHAVTTPVDEGR</sequence>
<feature type="domain" description="Tripartite ATP-independent periplasmic transporters DctQ component" evidence="10">
    <location>
        <begin position="34"/>
        <end position="153"/>
    </location>
</feature>
<dbReference type="InterPro" id="IPR055348">
    <property type="entry name" value="DctQ"/>
</dbReference>
<keyword evidence="7 9" id="KW-0472">Membrane</keyword>
<protein>
    <recommendedName>
        <fullName evidence="9">TRAP transporter small permease protein</fullName>
    </recommendedName>
</protein>
<evidence type="ECO:0000256" key="8">
    <source>
        <dbReference type="ARBA" id="ARBA00038436"/>
    </source>
</evidence>
<dbReference type="GO" id="GO:0005886">
    <property type="term" value="C:plasma membrane"/>
    <property type="evidence" value="ECO:0007669"/>
    <property type="project" value="UniProtKB-SubCell"/>
</dbReference>
<evidence type="ECO:0000313" key="12">
    <source>
        <dbReference type="Proteomes" id="UP000509367"/>
    </source>
</evidence>
<evidence type="ECO:0000313" key="11">
    <source>
        <dbReference type="EMBL" id="QKV17029.1"/>
    </source>
</evidence>
<dbReference type="EMBL" id="CP054836">
    <property type="protein sequence ID" value="QKV17029.1"/>
    <property type="molecule type" value="Genomic_DNA"/>
</dbReference>
<comment type="similarity">
    <text evidence="8 9">Belongs to the TRAP transporter small permease family.</text>
</comment>
<dbReference type="Proteomes" id="UP000509367">
    <property type="component" value="Chromosome"/>
</dbReference>
<gene>
    <name evidence="11" type="ORF">HTY61_00370</name>
</gene>
<dbReference type="AlphaFoldDB" id="A0A6N1VD21"/>
<evidence type="ECO:0000259" key="10">
    <source>
        <dbReference type="Pfam" id="PF04290"/>
    </source>
</evidence>
<comment type="function">
    <text evidence="9">Part of the tripartite ATP-independent periplasmic (TRAP) transport system.</text>
</comment>
<keyword evidence="2 9" id="KW-0813">Transport</keyword>
<dbReference type="KEGG" id="orm:HTY61_00370"/>
<keyword evidence="12" id="KW-1185">Reference proteome</keyword>
<organism evidence="11 12">
    <name type="scientific">Oricola thermophila</name>
    <dbReference type="NCBI Taxonomy" id="2742145"/>
    <lineage>
        <taxon>Bacteria</taxon>
        <taxon>Pseudomonadati</taxon>
        <taxon>Pseudomonadota</taxon>
        <taxon>Alphaproteobacteria</taxon>
        <taxon>Hyphomicrobiales</taxon>
        <taxon>Ahrensiaceae</taxon>
        <taxon>Oricola</taxon>
    </lineage>
</organism>
<keyword evidence="6 9" id="KW-1133">Transmembrane helix</keyword>
<dbReference type="GO" id="GO:0022857">
    <property type="term" value="F:transmembrane transporter activity"/>
    <property type="evidence" value="ECO:0007669"/>
    <property type="project" value="UniProtKB-UniRule"/>
</dbReference>